<evidence type="ECO:0000313" key="2">
    <source>
        <dbReference type="Proteomes" id="UP000015441"/>
    </source>
</evidence>
<proteinExistence type="predicted"/>
<dbReference type="eggNOG" id="ENOG502R8TH">
    <property type="taxonomic scope" value="Eukaryota"/>
</dbReference>
<dbReference type="InterPro" id="IPR019734">
    <property type="entry name" value="TPR_rpt"/>
</dbReference>
<dbReference type="SUPFAM" id="SSF81901">
    <property type="entry name" value="HCP-like"/>
    <property type="match status" value="1"/>
</dbReference>
<dbReference type="InterPro" id="IPR011990">
    <property type="entry name" value="TPR-like_helical_dom_sf"/>
</dbReference>
<dbReference type="Gene3D" id="1.25.40.10">
    <property type="entry name" value="Tetratricopeptide repeat domain"/>
    <property type="match status" value="1"/>
</dbReference>
<accession>N1JIG8</accession>
<dbReference type="InParanoid" id="N1JIG8"/>
<comment type="caution">
    <text evidence="1">The sequence shown here is derived from an EMBL/GenBank/DDBJ whole genome shotgun (WGS) entry which is preliminary data.</text>
</comment>
<protein>
    <submittedName>
        <fullName evidence="1">Uncharacterized protein</fullName>
    </submittedName>
</protein>
<dbReference type="AlphaFoldDB" id="N1JIG8"/>
<dbReference type="Proteomes" id="UP000015441">
    <property type="component" value="Unassembled WGS sequence"/>
</dbReference>
<dbReference type="HOGENOM" id="CLU_773992_0_0_1"/>
<dbReference type="STRING" id="546991.N1JIG8"/>
<dbReference type="OrthoDB" id="5379420at2759"/>
<dbReference type="EMBL" id="CAUH01003933">
    <property type="protein sequence ID" value="CCU77931.1"/>
    <property type="molecule type" value="Genomic_DNA"/>
</dbReference>
<keyword evidence="2" id="KW-1185">Reference proteome</keyword>
<sequence length="380" mass="43126">MKFKRSAFDLCKALEMNLLVNRRYFAAQFSPTVMKKKRAQEQQQRISEAQILRNYDFQEMLPPVELLNTAQSLGVISIGPERALEFLRRYQLLATRPVPGWEQRLCDEFNINPEVVALLATILRRCKTRPQQDFARTLMHTASTMGDKLATFEIVSSALRSNSISRYEKTLVRLEAFANQGDQQAILLLAKVLFQTAAIRESLAWLQRATRSPQGNLEFDGAGEALTLEGRILQKMNDTSGAKAAFEKAAKELNDPEAYFHLSQIEEVLDNQYTYLLNSAIMGVTEACHSLGVLELKKIYEKYGPSKELVDYGLAKEWFLIAAHDGNGQSMLKLAEIYKSCEYTSEAKEWLKKASLMPISTLQANRLSSEWDYESNNQGL</sequence>
<evidence type="ECO:0000313" key="1">
    <source>
        <dbReference type="EMBL" id="CCU77931.1"/>
    </source>
</evidence>
<dbReference type="Pfam" id="PF13181">
    <property type="entry name" value="TPR_8"/>
    <property type="match status" value="2"/>
</dbReference>
<reference evidence="1 2" key="1">
    <citation type="journal article" date="2010" name="Science">
        <title>Genome expansion and gene loss in powdery mildew fungi reveal tradeoffs in extreme parasitism.</title>
        <authorList>
            <person name="Spanu P.D."/>
            <person name="Abbott J.C."/>
            <person name="Amselem J."/>
            <person name="Burgis T.A."/>
            <person name="Soanes D.M."/>
            <person name="Stueber K."/>
            <person name="Ver Loren van Themaat E."/>
            <person name="Brown J.K.M."/>
            <person name="Butcher S.A."/>
            <person name="Gurr S.J."/>
            <person name="Lebrun M.-H."/>
            <person name="Ridout C.J."/>
            <person name="Schulze-Lefert P."/>
            <person name="Talbot N.J."/>
            <person name="Ahmadinejad N."/>
            <person name="Ametz C."/>
            <person name="Barton G.R."/>
            <person name="Benjdia M."/>
            <person name="Bidzinski P."/>
            <person name="Bindschedler L.V."/>
            <person name="Both M."/>
            <person name="Brewer M.T."/>
            <person name="Cadle-Davidson L."/>
            <person name="Cadle-Davidson M.M."/>
            <person name="Collemare J."/>
            <person name="Cramer R."/>
            <person name="Frenkel O."/>
            <person name="Godfrey D."/>
            <person name="Harriman J."/>
            <person name="Hoede C."/>
            <person name="King B.C."/>
            <person name="Klages S."/>
            <person name="Kleemann J."/>
            <person name="Knoll D."/>
            <person name="Koti P.S."/>
            <person name="Kreplak J."/>
            <person name="Lopez-Ruiz F.J."/>
            <person name="Lu X."/>
            <person name="Maekawa T."/>
            <person name="Mahanil S."/>
            <person name="Micali C."/>
            <person name="Milgroom M.G."/>
            <person name="Montana G."/>
            <person name="Noir S."/>
            <person name="O'Connell R.J."/>
            <person name="Oberhaensli S."/>
            <person name="Parlange F."/>
            <person name="Pedersen C."/>
            <person name="Quesneville H."/>
            <person name="Reinhardt R."/>
            <person name="Rott M."/>
            <person name="Sacristan S."/>
            <person name="Schmidt S.M."/>
            <person name="Schoen M."/>
            <person name="Skamnioti P."/>
            <person name="Sommer H."/>
            <person name="Stephens A."/>
            <person name="Takahara H."/>
            <person name="Thordal-Christensen H."/>
            <person name="Vigouroux M."/>
            <person name="Wessling R."/>
            <person name="Wicker T."/>
            <person name="Panstruga R."/>
        </authorList>
    </citation>
    <scope>NUCLEOTIDE SEQUENCE [LARGE SCALE GENOMIC DNA]</scope>
    <source>
        <strain evidence="1">DH14</strain>
    </source>
</reference>
<organism evidence="1 2">
    <name type="scientific">Blumeria graminis f. sp. hordei (strain DH14)</name>
    <name type="common">Barley powdery mildew</name>
    <name type="synonym">Oidium monilioides f. sp. hordei</name>
    <dbReference type="NCBI Taxonomy" id="546991"/>
    <lineage>
        <taxon>Eukaryota</taxon>
        <taxon>Fungi</taxon>
        <taxon>Dikarya</taxon>
        <taxon>Ascomycota</taxon>
        <taxon>Pezizomycotina</taxon>
        <taxon>Leotiomycetes</taxon>
        <taxon>Erysiphales</taxon>
        <taxon>Erysiphaceae</taxon>
        <taxon>Blumeria</taxon>
        <taxon>Blumeria hordei</taxon>
    </lineage>
</organism>
<gene>
    <name evidence="1" type="ORF">BGHDH14_bgh03382</name>
</gene>
<name>N1JIG8_BLUG1</name>